<proteinExistence type="predicted"/>
<reference evidence="3" key="1">
    <citation type="submission" date="2017-09" db="EMBL/GenBank/DDBJ databases">
        <title>Depth-based differentiation of microbial function through sediment-hosted aquifers and enrichment of novel symbionts in the deep terrestrial subsurface.</title>
        <authorList>
            <person name="Probst A.J."/>
            <person name="Ladd B."/>
            <person name="Jarett J.K."/>
            <person name="Geller-Mcgrath D.E."/>
            <person name="Sieber C.M.K."/>
            <person name="Emerson J.B."/>
            <person name="Anantharaman K."/>
            <person name="Thomas B.C."/>
            <person name="Malmstrom R."/>
            <person name="Stieglmeier M."/>
            <person name="Klingl A."/>
            <person name="Woyke T."/>
            <person name="Ryan C.M."/>
            <person name="Banfield J.F."/>
        </authorList>
    </citation>
    <scope>NUCLEOTIDE SEQUENCE [LARGE SCALE GENOMIC DNA]</scope>
</reference>
<comment type="caution">
    <text evidence="2">The sequence shown here is derived from an EMBL/GenBank/DDBJ whole genome shotgun (WGS) entry which is preliminary data.</text>
</comment>
<organism evidence="2 3">
    <name type="scientific">Candidatus Roizmanbacteria bacterium CG_4_9_14_0_2_um_filter_39_13</name>
    <dbReference type="NCBI Taxonomy" id="1974839"/>
    <lineage>
        <taxon>Bacteria</taxon>
        <taxon>Candidatus Roizmaniibacteriota</taxon>
    </lineage>
</organism>
<keyword evidence="1" id="KW-1133">Transmembrane helix</keyword>
<protein>
    <submittedName>
        <fullName evidence="2">Uncharacterized protein</fullName>
    </submittedName>
</protein>
<dbReference type="EMBL" id="PFSC01000188">
    <property type="protein sequence ID" value="PJC30156.1"/>
    <property type="molecule type" value="Genomic_DNA"/>
</dbReference>
<dbReference type="InterPro" id="IPR014717">
    <property type="entry name" value="Transl_elong_EF1B/ribsomal_bS6"/>
</dbReference>
<evidence type="ECO:0000256" key="1">
    <source>
        <dbReference type="SAM" id="Phobius"/>
    </source>
</evidence>
<dbReference type="AlphaFoldDB" id="A0A2M8EWA7"/>
<gene>
    <name evidence="2" type="ORF">CO051_07165</name>
</gene>
<dbReference type="Proteomes" id="UP000231383">
    <property type="component" value="Unassembled WGS sequence"/>
</dbReference>
<name>A0A2M8EWA7_9BACT</name>
<keyword evidence="1" id="KW-0472">Membrane</keyword>
<evidence type="ECO:0000313" key="2">
    <source>
        <dbReference type="EMBL" id="PJC30156.1"/>
    </source>
</evidence>
<evidence type="ECO:0000313" key="3">
    <source>
        <dbReference type="Proteomes" id="UP000231383"/>
    </source>
</evidence>
<keyword evidence="1" id="KW-0812">Transmembrane</keyword>
<accession>A0A2M8EWA7</accession>
<sequence>MNKERILAMLKDKKVQNYSYHIFFFLAFSFFVIFAIQPNLSTAFRLQKELQDLRLENKKSEEVILQIVNYQSLMEEYRESLYVLDDAVPSTPELSFAIEDISKIASASGLIVQSMTVESISLKGDTSSAPLGGQDGSSSEVQNGVLGLNTEINDQGTADVSPSSEGVVSPSSKPELLSFTVSVEGKASMEQIAEFLKQIINQRRLKTYDTIGIVSNTEGTSTIINILIRTYYL</sequence>
<dbReference type="Gene3D" id="3.30.70.60">
    <property type="match status" value="1"/>
</dbReference>
<feature type="transmembrane region" description="Helical" evidence="1">
    <location>
        <begin position="20"/>
        <end position="40"/>
    </location>
</feature>